<evidence type="ECO:0000256" key="1">
    <source>
        <dbReference type="SAM" id="Phobius"/>
    </source>
</evidence>
<keyword evidence="1" id="KW-1133">Transmembrane helix</keyword>
<sequence>MSTIILSFCHPSVQVIAISHSLVILSTNNFFSQKMKAKTSQDITPVRIRGSNEK</sequence>
<name>A0A2P2N7M4_RHIMU</name>
<dbReference type="AlphaFoldDB" id="A0A2P2N7M4"/>
<evidence type="ECO:0000313" key="2">
    <source>
        <dbReference type="EMBL" id="MBX38430.1"/>
    </source>
</evidence>
<dbReference type="EMBL" id="GGEC01057946">
    <property type="protein sequence ID" value="MBX38430.1"/>
    <property type="molecule type" value="Transcribed_RNA"/>
</dbReference>
<feature type="transmembrane region" description="Helical" evidence="1">
    <location>
        <begin position="12"/>
        <end position="31"/>
    </location>
</feature>
<keyword evidence="1" id="KW-0472">Membrane</keyword>
<keyword evidence="1" id="KW-0812">Transmembrane</keyword>
<protein>
    <submittedName>
        <fullName evidence="2">Uncharacterized protein</fullName>
    </submittedName>
</protein>
<proteinExistence type="predicted"/>
<organism evidence="2">
    <name type="scientific">Rhizophora mucronata</name>
    <name type="common">Asiatic mangrove</name>
    <dbReference type="NCBI Taxonomy" id="61149"/>
    <lineage>
        <taxon>Eukaryota</taxon>
        <taxon>Viridiplantae</taxon>
        <taxon>Streptophyta</taxon>
        <taxon>Embryophyta</taxon>
        <taxon>Tracheophyta</taxon>
        <taxon>Spermatophyta</taxon>
        <taxon>Magnoliopsida</taxon>
        <taxon>eudicotyledons</taxon>
        <taxon>Gunneridae</taxon>
        <taxon>Pentapetalae</taxon>
        <taxon>rosids</taxon>
        <taxon>fabids</taxon>
        <taxon>Malpighiales</taxon>
        <taxon>Rhizophoraceae</taxon>
        <taxon>Rhizophora</taxon>
    </lineage>
</organism>
<accession>A0A2P2N7M4</accession>
<reference evidence="2" key="1">
    <citation type="submission" date="2018-02" db="EMBL/GenBank/DDBJ databases">
        <title>Rhizophora mucronata_Transcriptome.</title>
        <authorList>
            <person name="Meera S.P."/>
            <person name="Sreeshan A."/>
            <person name="Augustine A."/>
        </authorList>
    </citation>
    <scope>NUCLEOTIDE SEQUENCE</scope>
    <source>
        <tissue evidence="2">Leaf</tissue>
    </source>
</reference>